<dbReference type="Gene3D" id="3.40.390.10">
    <property type="entry name" value="Collagenase (Catalytic Domain)"/>
    <property type="match status" value="1"/>
</dbReference>
<comment type="caution">
    <text evidence="2">The sequence shown here is derived from an EMBL/GenBank/DDBJ whole genome shotgun (WGS) entry which is preliminary data.</text>
</comment>
<dbReference type="InterPro" id="IPR024079">
    <property type="entry name" value="MetalloPept_cat_dom_sf"/>
</dbReference>
<keyword evidence="2" id="KW-0482">Metalloprotease</keyword>
<dbReference type="InterPro" id="IPR018247">
    <property type="entry name" value="EF_Hand_1_Ca_BS"/>
</dbReference>
<proteinExistence type="predicted"/>
<evidence type="ECO:0000313" key="3">
    <source>
        <dbReference type="Proteomes" id="UP001649381"/>
    </source>
</evidence>
<keyword evidence="2" id="KW-0378">Hydrolase</keyword>
<dbReference type="Proteomes" id="UP001649381">
    <property type="component" value="Unassembled WGS sequence"/>
</dbReference>
<dbReference type="RefSeq" id="WP_236337864.1">
    <property type="nucleotide sequence ID" value="NZ_JAKIJS010000001.1"/>
</dbReference>
<gene>
    <name evidence="2" type="ORF">L2716_12070</name>
</gene>
<protein>
    <submittedName>
        <fullName evidence="2">Zinc-dependent metalloprotease</fullName>
    </submittedName>
</protein>
<keyword evidence="2" id="KW-0645">Protease</keyword>
<reference evidence="2 3" key="1">
    <citation type="submission" date="2022-01" db="EMBL/GenBank/DDBJ databases">
        <title>Alkalihalobacillus sp. EGI L200015, a novel bacterium isolated from a salt lake sediment.</title>
        <authorList>
            <person name="Gao L."/>
            <person name="Fang B.-Z."/>
            <person name="Li W.-J."/>
        </authorList>
    </citation>
    <scope>NUCLEOTIDE SEQUENCE [LARGE SCALE GENOMIC DNA]</scope>
    <source>
        <strain evidence="2 3">KCTC 12718</strain>
    </source>
</reference>
<dbReference type="SUPFAM" id="SSF55486">
    <property type="entry name" value="Metalloproteases ('zincins'), catalytic domain"/>
    <property type="match status" value="1"/>
</dbReference>
<dbReference type="GO" id="GO:0008237">
    <property type="term" value="F:metallopeptidase activity"/>
    <property type="evidence" value="ECO:0007669"/>
    <property type="project" value="UniProtKB-KW"/>
</dbReference>
<dbReference type="EMBL" id="JAKIJS010000001">
    <property type="protein sequence ID" value="MCF6138466.1"/>
    <property type="molecule type" value="Genomic_DNA"/>
</dbReference>
<feature type="compositionally biased region" description="Basic and acidic residues" evidence="1">
    <location>
        <begin position="33"/>
        <end position="50"/>
    </location>
</feature>
<keyword evidence="3" id="KW-1185">Reference proteome</keyword>
<sequence>MSLALSVALVPGITEAKDAGKDVSQPKIEVLPKAKENMNDRSMKPAKVESDSNATILDEKGKEVGKRSFKSNTRSKDTMMQAAAATRVVTVLAVADEEYRAQYSDWQTRIQNAVESADNAFYRDHNIDFQVKALGNWSSQGSNASAILSDLSNDWSGYSYDFVVGFTRDANFDAGGIAYVYSSAPSGSAFSVNLDQGTTNTWHAAQHEFSHNFGLGHDPQGSGIRCIMNYDYSYSVDYWDQDHDNQIEQNEYWYGN</sequence>
<dbReference type="PROSITE" id="PS00018">
    <property type="entry name" value="EF_HAND_1"/>
    <property type="match status" value="1"/>
</dbReference>
<evidence type="ECO:0000256" key="1">
    <source>
        <dbReference type="SAM" id="MobiDB-lite"/>
    </source>
</evidence>
<accession>A0ABS9H2Y0</accession>
<dbReference type="Pfam" id="PF13688">
    <property type="entry name" value="Reprolysin_5"/>
    <property type="match status" value="1"/>
</dbReference>
<name>A0ABS9H2Y0_9BACL</name>
<evidence type="ECO:0000313" key="2">
    <source>
        <dbReference type="EMBL" id="MCF6138466.1"/>
    </source>
</evidence>
<organism evidence="2 3">
    <name type="scientific">Pseudalkalibacillus berkeleyi</name>
    <dbReference type="NCBI Taxonomy" id="1069813"/>
    <lineage>
        <taxon>Bacteria</taxon>
        <taxon>Bacillati</taxon>
        <taxon>Bacillota</taxon>
        <taxon>Bacilli</taxon>
        <taxon>Bacillales</taxon>
        <taxon>Fictibacillaceae</taxon>
        <taxon>Pseudalkalibacillus</taxon>
    </lineage>
</organism>
<feature type="region of interest" description="Disordered" evidence="1">
    <location>
        <begin position="33"/>
        <end position="52"/>
    </location>
</feature>